<gene>
    <name evidence="2" type="ORF">UU55_C0002G0048</name>
</gene>
<dbReference type="AlphaFoldDB" id="A0A0G0YSR3"/>
<reference evidence="2 3" key="1">
    <citation type="journal article" date="2015" name="Nature">
        <title>rRNA introns, odd ribosomes, and small enigmatic genomes across a large radiation of phyla.</title>
        <authorList>
            <person name="Brown C.T."/>
            <person name="Hug L.A."/>
            <person name="Thomas B.C."/>
            <person name="Sharon I."/>
            <person name="Castelle C.J."/>
            <person name="Singh A."/>
            <person name="Wilkins M.J."/>
            <person name="Williams K.H."/>
            <person name="Banfield J.F."/>
        </authorList>
    </citation>
    <scope>NUCLEOTIDE SEQUENCE [LARGE SCALE GENOMIC DNA]</scope>
</reference>
<evidence type="ECO:0000256" key="1">
    <source>
        <dbReference type="SAM" id="Phobius"/>
    </source>
</evidence>
<accession>A0A0G0YSR3</accession>
<evidence type="ECO:0000313" key="2">
    <source>
        <dbReference type="EMBL" id="KKS03443.1"/>
    </source>
</evidence>
<protein>
    <submittedName>
        <fullName evidence="2">Uncharacterized protein</fullName>
    </submittedName>
</protein>
<dbReference type="Proteomes" id="UP000033947">
    <property type="component" value="Unassembled WGS sequence"/>
</dbReference>
<comment type="caution">
    <text evidence="2">The sequence shown here is derived from an EMBL/GenBank/DDBJ whole genome shotgun (WGS) entry which is preliminary data.</text>
</comment>
<keyword evidence="1" id="KW-0472">Membrane</keyword>
<evidence type="ECO:0000313" key="3">
    <source>
        <dbReference type="Proteomes" id="UP000033947"/>
    </source>
</evidence>
<proteinExistence type="predicted"/>
<feature type="transmembrane region" description="Helical" evidence="1">
    <location>
        <begin position="35"/>
        <end position="52"/>
    </location>
</feature>
<keyword evidence="1" id="KW-1133">Transmembrane helix</keyword>
<dbReference type="EMBL" id="LCBB01000002">
    <property type="protein sequence ID" value="KKS03443.1"/>
    <property type="molecule type" value="Genomic_DNA"/>
</dbReference>
<sequence>METKYVVAKILTWVFILAEIVLVAVCVIHRTDVTPSLKALFVLLLFLGIGFWDKYAHRPQDQDD</sequence>
<name>A0A0G0YSR3_UNCKA</name>
<organism evidence="2 3">
    <name type="scientific">candidate division WWE3 bacterium GW2011_GWC2_41_23</name>
    <dbReference type="NCBI Taxonomy" id="1619123"/>
    <lineage>
        <taxon>Bacteria</taxon>
        <taxon>Katanobacteria</taxon>
    </lineage>
</organism>
<feature type="transmembrane region" description="Helical" evidence="1">
    <location>
        <begin position="6"/>
        <end position="28"/>
    </location>
</feature>
<keyword evidence="1" id="KW-0812">Transmembrane</keyword>